<keyword evidence="8" id="KW-0511">Multifunctional enzyme</keyword>
<dbReference type="Gene3D" id="3.10.10.10">
    <property type="entry name" value="HIV Type 1 Reverse Transcriptase, subunit A, domain 1"/>
    <property type="match status" value="1"/>
</dbReference>
<dbReference type="PANTHER" id="PTHR37984:SF5">
    <property type="entry name" value="PROTEIN NYNRIN-LIKE"/>
    <property type="match status" value="1"/>
</dbReference>
<reference evidence="10 11" key="1">
    <citation type="journal article" date="2024" name="Nat. Commun.">
        <title>Phylogenomics reveals the evolutionary origins of lichenization in chlorophyte algae.</title>
        <authorList>
            <person name="Puginier C."/>
            <person name="Libourel C."/>
            <person name="Otte J."/>
            <person name="Skaloud P."/>
            <person name="Haon M."/>
            <person name="Grisel S."/>
            <person name="Petersen M."/>
            <person name="Berrin J.G."/>
            <person name="Delaux P.M."/>
            <person name="Dal Grande F."/>
            <person name="Keller J."/>
        </authorList>
    </citation>
    <scope>NUCLEOTIDE SEQUENCE [LARGE SCALE GENOMIC DNA]</scope>
    <source>
        <strain evidence="10 11">SAG 2036</strain>
    </source>
</reference>
<dbReference type="GO" id="GO:0003964">
    <property type="term" value="F:RNA-directed DNA polymerase activity"/>
    <property type="evidence" value="ECO:0007669"/>
    <property type="project" value="UniProtKB-KW"/>
</dbReference>
<evidence type="ECO:0000256" key="6">
    <source>
        <dbReference type="ARBA" id="ARBA00022801"/>
    </source>
</evidence>
<dbReference type="PROSITE" id="PS50878">
    <property type="entry name" value="RT_POL"/>
    <property type="match status" value="1"/>
</dbReference>
<dbReference type="SUPFAM" id="SSF56672">
    <property type="entry name" value="DNA/RNA polymerases"/>
    <property type="match status" value="1"/>
</dbReference>
<dbReference type="Gene3D" id="1.10.340.70">
    <property type="match status" value="1"/>
</dbReference>
<keyword evidence="6" id="KW-0378">Hydrolase</keyword>
<dbReference type="GO" id="GO:0008233">
    <property type="term" value="F:peptidase activity"/>
    <property type="evidence" value="ECO:0007669"/>
    <property type="project" value="UniProtKB-KW"/>
</dbReference>
<dbReference type="InterPro" id="IPR043502">
    <property type="entry name" value="DNA/RNA_pol_sf"/>
</dbReference>
<keyword evidence="1" id="KW-0645">Protease</keyword>
<dbReference type="Pfam" id="PF17921">
    <property type="entry name" value="Integrase_H2C2"/>
    <property type="match status" value="1"/>
</dbReference>
<dbReference type="Proteomes" id="UP001465755">
    <property type="component" value="Unassembled WGS sequence"/>
</dbReference>
<sequence length="569" mass="63547">MLAKGWVRRSHSSYGAPVLFAPKPNGALRMCVDYRALNDQTVKNPYPLPRIDDLYDKLSGARVFSAIDLQSAYHQVRLKPEDIPKTAFLTPFGHFEYMVLCFGLSNAPATFQAVMNEVLGDLIGTICLVYLDDILIYSKSEAEHAHHLELVLQRLREHKLFASLPKCHFAVHETAFLGHIVSAEGVRPDPKKVSAVANWPVPRDLPELRRFLGLSNFFRKYIRGYTTLVHPLTALLAKDVPFRWSSECQAAFVELKRALTTAPVLRLPDFSKPFEVVADACATGTGAILLQDDQPVAFEGKKLTPAERNYTTTEQELLAVVHAFSVWRCYLEGATGVTVITDHRPNSFFATQPLLSRRQCRWQEFLSRFHFSWEYRPGRTNVADPISRSPAFLNLVTTVAIALRNRDVPAAMSSHVPAAVPAPSPPAAEAPSEEAMLDAPADNGVDAQDPAYAESEILRDIQHGYTVDPYFANASAQGLSFEDGLWYHGDAIAVPNHADLFMRLLHEFHDAHYSGHVGGNRTLQALQRHYWWPNMKPFVLQYVKGCAICQQNKASTRKKGSRGHAAALH</sequence>
<dbReference type="GO" id="GO:0004519">
    <property type="term" value="F:endonuclease activity"/>
    <property type="evidence" value="ECO:0007669"/>
    <property type="project" value="UniProtKB-KW"/>
</dbReference>
<evidence type="ECO:0000256" key="2">
    <source>
        <dbReference type="ARBA" id="ARBA00022679"/>
    </source>
</evidence>
<proteinExistence type="predicted"/>
<evidence type="ECO:0000256" key="1">
    <source>
        <dbReference type="ARBA" id="ARBA00022670"/>
    </source>
</evidence>
<keyword evidence="4" id="KW-0540">Nuclease</keyword>
<dbReference type="InterPro" id="IPR000477">
    <property type="entry name" value="RT_dom"/>
</dbReference>
<dbReference type="InterPro" id="IPR041588">
    <property type="entry name" value="Integrase_H2C2"/>
</dbReference>
<gene>
    <name evidence="10" type="ORF">WJX73_009373</name>
</gene>
<evidence type="ECO:0000256" key="4">
    <source>
        <dbReference type="ARBA" id="ARBA00022722"/>
    </source>
</evidence>
<name>A0AAW1P6T0_9CHLO</name>
<dbReference type="Pfam" id="PF17919">
    <property type="entry name" value="RT_RNaseH_2"/>
    <property type="match status" value="1"/>
</dbReference>
<evidence type="ECO:0000256" key="7">
    <source>
        <dbReference type="ARBA" id="ARBA00022918"/>
    </source>
</evidence>
<dbReference type="InterPro" id="IPR041577">
    <property type="entry name" value="RT_RNaseH_2"/>
</dbReference>
<dbReference type="EMBL" id="JALJOQ010000023">
    <property type="protein sequence ID" value="KAK9808466.1"/>
    <property type="molecule type" value="Genomic_DNA"/>
</dbReference>
<evidence type="ECO:0000313" key="11">
    <source>
        <dbReference type="Proteomes" id="UP001465755"/>
    </source>
</evidence>
<dbReference type="GO" id="GO:0006508">
    <property type="term" value="P:proteolysis"/>
    <property type="evidence" value="ECO:0007669"/>
    <property type="project" value="UniProtKB-KW"/>
</dbReference>
<dbReference type="Pfam" id="PF00078">
    <property type="entry name" value="RVT_1"/>
    <property type="match status" value="1"/>
</dbReference>
<dbReference type="CDD" id="cd01647">
    <property type="entry name" value="RT_LTR"/>
    <property type="match status" value="1"/>
</dbReference>
<comment type="caution">
    <text evidence="10">The sequence shown here is derived from an EMBL/GenBank/DDBJ whole genome shotgun (WGS) entry which is preliminary data.</text>
</comment>
<evidence type="ECO:0000256" key="3">
    <source>
        <dbReference type="ARBA" id="ARBA00022695"/>
    </source>
</evidence>
<dbReference type="FunFam" id="3.30.70.270:FF:000020">
    <property type="entry name" value="Transposon Tf2-6 polyprotein-like Protein"/>
    <property type="match status" value="1"/>
</dbReference>
<dbReference type="CDD" id="cd09274">
    <property type="entry name" value="RNase_HI_RT_Ty3"/>
    <property type="match status" value="1"/>
</dbReference>
<dbReference type="PANTHER" id="PTHR37984">
    <property type="entry name" value="PROTEIN CBG26694"/>
    <property type="match status" value="1"/>
</dbReference>
<dbReference type="FunFam" id="3.10.10.10:FF:000007">
    <property type="entry name" value="Retrovirus-related Pol polyprotein from transposon 17.6-like Protein"/>
    <property type="match status" value="1"/>
</dbReference>
<keyword evidence="11" id="KW-1185">Reference proteome</keyword>
<dbReference type="InterPro" id="IPR050951">
    <property type="entry name" value="Retrovirus_Pol_polyprotein"/>
</dbReference>
<dbReference type="AlphaFoldDB" id="A0AAW1P6T0"/>
<accession>A0AAW1P6T0</accession>
<evidence type="ECO:0000256" key="5">
    <source>
        <dbReference type="ARBA" id="ARBA00022759"/>
    </source>
</evidence>
<organism evidence="10 11">
    <name type="scientific">Symbiochloris irregularis</name>
    <dbReference type="NCBI Taxonomy" id="706552"/>
    <lineage>
        <taxon>Eukaryota</taxon>
        <taxon>Viridiplantae</taxon>
        <taxon>Chlorophyta</taxon>
        <taxon>core chlorophytes</taxon>
        <taxon>Trebouxiophyceae</taxon>
        <taxon>Trebouxiales</taxon>
        <taxon>Trebouxiaceae</taxon>
        <taxon>Symbiochloris</taxon>
    </lineage>
</organism>
<protein>
    <recommendedName>
        <fullName evidence="9">Reverse transcriptase domain-containing protein</fullName>
    </recommendedName>
</protein>
<keyword evidence="5" id="KW-0255">Endonuclease</keyword>
<evidence type="ECO:0000259" key="9">
    <source>
        <dbReference type="PROSITE" id="PS50878"/>
    </source>
</evidence>
<evidence type="ECO:0000256" key="8">
    <source>
        <dbReference type="ARBA" id="ARBA00023268"/>
    </source>
</evidence>
<dbReference type="InterPro" id="IPR043128">
    <property type="entry name" value="Rev_trsase/Diguanyl_cyclase"/>
</dbReference>
<keyword evidence="2" id="KW-0808">Transferase</keyword>
<feature type="domain" description="Reverse transcriptase" evidence="9">
    <location>
        <begin position="2"/>
        <end position="181"/>
    </location>
</feature>
<keyword evidence="7" id="KW-0695">RNA-directed DNA polymerase</keyword>
<evidence type="ECO:0000313" key="10">
    <source>
        <dbReference type="EMBL" id="KAK9808466.1"/>
    </source>
</evidence>
<keyword evidence="3" id="KW-0548">Nucleotidyltransferase</keyword>
<dbReference type="Gene3D" id="3.30.70.270">
    <property type="match status" value="2"/>
</dbReference>